<evidence type="ECO:0000256" key="2">
    <source>
        <dbReference type="SAM" id="Phobius"/>
    </source>
</evidence>
<keyword evidence="2" id="KW-1133">Transmembrane helix</keyword>
<reference evidence="3 4" key="1">
    <citation type="journal article" date="2000" name="DNA Res.">
        <title>Complete genome structure of the nitrogen-fixing symbiotic bacterium Mesorhizobium loti.</title>
        <authorList>
            <person name="Kaneko T."/>
            <person name="Nakamura Y."/>
            <person name="Sato S."/>
            <person name="Asamizu E."/>
            <person name="Kato T."/>
            <person name="Sasamoto S."/>
            <person name="Watanabe A."/>
            <person name="Idesawa K."/>
            <person name="Ishikawa A."/>
            <person name="Kawashima K."/>
            <person name="Kimura T."/>
            <person name="Kishida Y."/>
            <person name="Kiyokawa C."/>
            <person name="Kohara M."/>
            <person name="Matsumoto M."/>
            <person name="Matsuno A."/>
            <person name="Mochizuki Y."/>
            <person name="Nakayama S."/>
            <person name="Nakazaki N."/>
            <person name="Shimpo S."/>
            <person name="Sugimoto M."/>
            <person name="Takeuchi C."/>
            <person name="Yamada M."/>
            <person name="Tabata S."/>
        </authorList>
    </citation>
    <scope>NUCLEOTIDE SEQUENCE [LARGE SCALE GENOMIC DNA]</scope>
    <source>
        <strain evidence="4">LMG 29417 / CECT 9101 / MAFF 303099</strain>
    </source>
</reference>
<keyword evidence="2" id="KW-0472">Membrane</keyword>
<evidence type="ECO:0000256" key="1">
    <source>
        <dbReference type="SAM" id="MobiDB-lite"/>
    </source>
</evidence>
<sequence>MHPSSQAELGIAQFVAGFLALLTASRWRRHVRFLSSSAMRAHLPRLVLTQRLYPVLPAHPSSRKHPKTRSFPCQKDANFPQVRIF</sequence>
<keyword evidence="2" id="KW-0812">Transmembrane</keyword>
<dbReference type="HOGENOM" id="CLU_2510385_0_0_5"/>
<proteinExistence type="predicted"/>
<name>Q984M1_RHILO</name>
<dbReference type="KEGG" id="mlo:msl7942"/>
<evidence type="ECO:0000313" key="3">
    <source>
        <dbReference type="EMBL" id="BAB53608.1"/>
    </source>
</evidence>
<evidence type="ECO:0000313" key="4">
    <source>
        <dbReference type="Proteomes" id="UP000000552"/>
    </source>
</evidence>
<organism evidence="3 4">
    <name type="scientific">Mesorhizobium japonicum (strain LMG 29417 / CECT 9101 / MAFF 303099)</name>
    <name type="common">Mesorhizobium loti (strain MAFF 303099)</name>
    <dbReference type="NCBI Taxonomy" id="266835"/>
    <lineage>
        <taxon>Bacteria</taxon>
        <taxon>Pseudomonadati</taxon>
        <taxon>Pseudomonadota</taxon>
        <taxon>Alphaproteobacteria</taxon>
        <taxon>Hyphomicrobiales</taxon>
        <taxon>Phyllobacteriaceae</taxon>
        <taxon>Mesorhizobium</taxon>
    </lineage>
</organism>
<dbReference type="AlphaFoldDB" id="Q984M1"/>
<gene>
    <name evidence="3" type="ordered locus">msl7942</name>
</gene>
<dbReference type="EMBL" id="BA000012">
    <property type="protein sequence ID" value="BAB53608.1"/>
    <property type="molecule type" value="Genomic_DNA"/>
</dbReference>
<protein>
    <submittedName>
        <fullName evidence="3">Msl7942 protein</fullName>
    </submittedName>
</protein>
<feature type="transmembrane region" description="Helical" evidence="2">
    <location>
        <begin position="6"/>
        <end position="24"/>
    </location>
</feature>
<feature type="region of interest" description="Disordered" evidence="1">
    <location>
        <begin position="58"/>
        <end position="85"/>
    </location>
</feature>
<dbReference type="Proteomes" id="UP000000552">
    <property type="component" value="Chromosome"/>
</dbReference>
<accession>Q984M1</accession>